<feature type="region of interest" description="Disordered" evidence="1">
    <location>
        <begin position="203"/>
        <end position="793"/>
    </location>
</feature>
<feature type="compositionally biased region" description="Basic and acidic residues" evidence="1">
    <location>
        <begin position="784"/>
        <end position="793"/>
    </location>
</feature>
<proteinExistence type="predicted"/>
<feature type="transmembrane region" description="Helical" evidence="2">
    <location>
        <begin position="127"/>
        <end position="149"/>
    </location>
</feature>
<feature type="compositionally biased region" description="Acidic residues" evidence="1">
    <location>
        <begin position="425"/>
        <end position="434"/>
    </location>
</feature>
<evidence type="ECO:0000313" key="4">
    <source>
        <dbReference type="Proteomes" id="UP000676079"/>
    </source>
</evidence>
<reference evidence="3 4" key="1">
    <citation type="submission" date="2021-05" db="EMBL/GenBank/DDBJ databases">
        <title>Direct Submission.</title>
        <authorList>
            <person name="Li K."/>
            <person name="Gao J."/>
        </authorList>
    </citation>
    <scope>NUCLEOTIDE SEQUENCE [LARGE SCALE GENOMIC DNA]</scope>
    <source>
        <strain evidence="3 4">Mg02</strain>
    </source>
</reference>
<sequence>MAPYNDSPGAGTRNGSPTGRGTGVGALAGGALFVGLIGLCALLISYNGVFRLAEYGHPRGGLLVHVFPVTYTLLLLMACWTSYLLRDAPPRRRAWVDLVLIPLLVLFAGVVMVLNNLGLIESIPQRVANVIVAVAPLVALLVALLLWMAARAHLRRRRRTGVRRPEPADDRTTVLRARAVVHGGEPRSVEEDGRSLEERLMGLGLGPSATPAVEPDGPETVRLVPGPAAEEAEEEEAAPEPVSGKADPEPVAEEDPEPEASVPTLPLPRRGGRGGNPIKEAAENPPLVPIAPAAPVPAPEPVPAPIPDPEPVPAPVPEPVPAGAPDEGFEHDPLPGDPVTDEAEAPEHAPAPEPAAAEAPGHDEVPESPEAPEYDAPEPLEEETPEAPEEDSAETPAFGVSWEPPEDDEDTWTRADYVPPVWTPPEDDTPEVPEEVPAPALDHDTGPAVRAAFRIPDDPMAASRSALSDDLADDRPLWSPPAADPRPEDASSDDLWPAAPRTGERSEDREPDEPTDTDEDGTLRPATPRTHRPTAEPATDEPARDREPATPAPGPTGTVRSGPLPPSAPRSGEPADTDEDGTLWPAASRAHRPAAEPVTGEPSENREPNIPAADPRPEDASDDDLWPAAPRSGERSEDREPDEPADTDEDGTLWPATPRTHRPAAEPATDEPTGDRAPSTPAPEPADEDELLWPAPARAAGDGGDRVPAASPPAAEPGRTRRSGFGAPAVPPGAARPREDADDDAERTTEPLRRRPALEKRPMVLKPPRPPMPDFASGPPSRRVRSEPLRPDE</sequence>
<name>A0ABX8BMC2_9ACTN</name>
<feature type="compositionally biased region" description="Acidic residues" evidence="1">
    <location>
        <begin position="509"/>
        <end position="520"/>
    </location>
</feature>
<dbReference type="EMBL" id="CP074133">
    <property type="protein sequence ID" value="QUX23385.1"/>
    <property type="molecule type" value="Genomic_DNA"/>
</dbReference>
<evidence type="ECO:0000256" key="2">
    <source>
        <dbReference type="SAM" id="Phobius"/>
    </source>
</evidence>
<protein>
    <recommendedName>
        <fullName evidence="5">DUF2637 domain-containing protein</fullName>
    </recommendedName>
</protein>
<feature type="compositionally biased region" description="Acidic residues" evidence="1">
    <location>
        <begin position="366"/>
        <end position="393"/>
    </location>
</feature>
<organism evidence="3 4">
    <name type="scientific">Nocardiopsis changdeensis</name>
    <dbReference type="NCBI Taxonomy" id="2831969"/>
    <lineage>
        <taxon>Bacteria</taxon>
        <taxon>Bacillati</taxon>
        <taxon>Actinomycetota</taxon>
        <taxon>Actinomycetes</taxon>
        <taxon>Streptosporangiales</taxon>
        <taxon>Nocardiopsidaceae</taxon>
        <taxon>Nocardiopsis</taxon>
    </lineage>
</organism>
<evidence type="ECO:0000256" key="1">
    <source>
        <dbReference type="SAM" id="MobiDB-lite"/>
    </source>
</evidence>
<keyword evidence="4" id="KW-1185">Reference proteome</keyword>
<feature type="transmembrane region" description="Helical" evidence="2">
    <location>
        <begin position="66"/>
        <end position="85"/>
    </location>
</feature>
<keyword evidence="2" id="KW-0472">Membrane</keyword>
<dbReference type="Proteomes" id="UP000676079">
    <property type="component" value="Chromosome"/>
</dbReference>
<feature type="compositionally biased region" description="Pro residues" evidence="1">
    <location>
        <begin position="286"/>
        <end position="322"/>
    </location>
</feature>
<accession>A0ABX8BMC2</accession>
<evidence type="ECO:0008006" key="5">
    <source>
        <dbReference type="Google" id="ProtNLM"/>
    </source>
</evidence>
<evidence type="ECO:0000313" key="3">
    <source>
        <dbReference type="EMBL" id="QUX23385.1"/>
    </source>
</evidence>
<keyword evidence="2" id="KW-1133">Transmembrane helix</keyword>
<feature type="transmembrane region" description="Helical" evidence="2">
    <location>
        <begin position="23"/>
        <end position="46"/>
    </location>
</feature>
<feature type="compositionally biased region" description="Acidic residues" evidence="1">
    <location>
        <begin position="639"/>
        <end position="651"/>
    </location>
</feature>
<keyword evidence="2" id="KW-0812">Transmembrane</keyword>
<dbReference type="RefSeq" id="WP_220564606.1">
    <property type="nucleotide sequence ID" value="NZ_CP074133.1"/>
</dbReference>
<feature type="compositionally biased region" description="Low complexity" evidence="1">
    <location>
        <begin position="726"/>
        <end position="735"/>
    </location>
</feature>
<feature type="compositionally biased region" description="Basic and acidic residues" evidence="1">
    <location>
        <begin position="746"/>
        <end position="762"/>
    </location>
</feature>
<gene>
    <name evidence="3" type="ORF">KGD84_03080</name>
</gene>
<feature type="transmembrane region" description="Helical" evidence="2">
    <location>
        <begin position="94"/>
        <end position="115"/>
    </location>
</feature>